<comment type="similarity">
    <text evidence="2">Belongs to the TALE/BELL homeobox family.</text>
</comment>
<dbReference type="CDD" id="cd00086">
    <property type="entry name" value="homeodomain"/>
    <property type="match status" value="1"/>
</dbReference>
<feature type="region of interest" description="Disordered" evidence="10">
    <location>
        <begin position="449"/>
        <end position="489"/>
    </location>
</feature>
<feature type="region of interest" description="Disordered" evidence="10">
    <location>
        <begin position="24"/>
        <end position="74"/>
    </location>
</feature>
<feature type="domain" description="Homeobox" evidence="11">
    <location>
        <begin position="376"/>
        <end position="439"/>
    </location>
</feature>
<feature type="region of interest" description="Disordered" evidence="10">
    <location>
        <begin position="141"/>
        <end position="180"/>
    </location>
</feature>
<feature type="region of interest" description="Disordered" evidence="10">
    <location>
        <begin position="89"/>
        <end position="108"/>
    </location>
</feature>
<evidence type="ECO:0000256" key="3">
    <source>
        <dbReference type="ARBA" id="ARBA00023015"/>
    </source>
</evidence>
<feature type="compositionally biased region" description="Low complexity" evidence="10">
    <location>
        <begin position="169"/>
        <end position="180"/>
    </location>
</feature>
<dbReference type="InterPro" id="IPR008422">
    <property type="entry name" value="KN_HD"/>
</dbReference>
<dbReference type="PROSITE" id="PS50071">
    <property type="entry name" value="HOMEOBOX_2"/>
    <property type="match status" value="1"/>
</dbReference>
<evidence type="ECO:0000256" key="6">
    <source>
        <dbReference type="ARBA" id="ARBA00023163"/>
    </source>
</evidence>
<keyword evidence="7 8" id="KW-0539">Nucleus</keyword>
<dbReference type="InterPro" id="IPR009057">
    <property type="entry name" value="Homeodomain-like_sf"/>
</dbReference>
<reference evidence="12" key="2">
    <citation type="submission" date="2023-05" db="EMBL/GenBank/DDBJ databases">
        <authorList>
            <person name="Schelkunov M.I."/>
        </authorList>
    </citation>
    <scope>NUCLEOTIDE SEQUENCE</scope>
    <source>
        <strain evidence="12">Hsosn_3</strain>
        <tissue evidence="12">Leaf</tissue>
    </source>
</reference>
<evidence type="ECO:0000256" key="7">
    <source>
        <dbReference type="ARBA" id="ARBA00023242"/>
    </source>
</evidence>
<dbReference type="PANTHER" id="PTHR11850">
    <property type="entry name" value="HOMEOBOX PROTEIN TRANSCRIPTION FACTORS"/>
    <property type="match status" value="1"/>
</dbReference>
<dbReference type="AlphaFoldDB" id="A0AAD8IQA2"/>
<feature type="compositionally biased region" description="Gly residues" evidence="10">
    <location>
        <begin position="238"/>
        <end position="249"/>
    </location>
</feature>
<evidence type="ECO:0000256" key="10">
    <source>
        <dbReference type="SAM" id="MobiDB-lite"/>
    </source>
</evidence>
<comment type="subcellular location">
    <subcellularLocation>
        <location evidence="1 8">Nucleus</location>
    </subcellularLocation>
</comment>
<organism evidence="12 13">
    <name type="scientific">Heracleum sosnowskyi</name>
    <dbReference type="NCBI Taxonomy" id="360622"/>
    <lineage>
        <taxon>Eukaryota</taxon>
        <taxon>Viridiplantae</taxon>
        <taxon>Streptophyta</taxon>
        <taxon>Embryophyta</taxon>
        <taxon>Tracheophyta</taxon>
        <taxon>Spermatophyta</taxon>
        <taxon>Magnoliopsida</taxon>
        <taxon>eudicotyledons</taxon>
        <taxon>Gunneridae</taxon>
        <taxon>Pentapetalae</taxon>
        <taxon>asterids</taxon>
        <taxon>campanulids</taxon>
        <taxon>Apiales</taxon>
        <taxon>Apiaceae</taxon>
        <taxon>Apioideae</taxon>
        <taxon>apioid superclade</taxon>
        <taxon>Tordylieae</taxon>
        <taxon>Tordyliinae</taxon>
        <taxon>Heracleum</taxon>
    </lineage>
</organism>
<keyword evidence="9" id="KW-0175">Coiled coil</keyword>
<accession>A0AAD8IQA2</accession>
<dbReference type="GO" id="GO:0006355">
    <property type="term" value="P:regulation of DNA-templated transcription"/>
    <property type="evidence" value="ECO:0007669"/>
    <property type="project" value="InterPro"/>
</dbReference>
<dbReference type="SUPFAM" id="SSF46689">
    <property type="entry name" value="Homeodomain-like"/>
    <property type="match status" value="1"/>
</dbReference>
<feature type="compositionally biased region" description="Polar residues" evidence="10">
    <location>
        <begin position="472"/>
        <end position="489"/>
    </location>
</feature>
<proteinExistence type="inferred from homology"/>
<feature type="coiled-coil region" evidence="9">
    <location>
        <begin position="262"/>
        <end position="289"/>
    </location>
</feature>
<dbReference type="GO" id="GO:0005634">
    <property type="term" value="C:nucleus"/>
    <property type="evidence" value="ECO:0007669"/>
    <property type="project" value="UniProtKB-SubCell"/>
</dbReference>
<evidence type="ECO:0000256" key="5">
    <source>
        <dbReference type="ARBA" id="ARBA00023155"/>
    </source>
</evidence>
<keyword evidence="3" id="KW-0805">Transcription regulation</keyword>
<dbReference type="InterPro" id="IPR001356">
    <property type="entry name" value="HD"/>
</dbReference>
<evidence type="ECO:0000259" key="11">
    <source>
        <dbReference type="PROSITE" id="PS50071"/>
    </source>
</evidence>
<feature type="region of interest" description="Disordered" evidence="10">
    <location>
        <begin position="216"/>
        <end position="255"/>
    </location>
</feature>
<feature type="DNA-binding region" description="Homeobox" evidence="8">
    <location>
        <begin position="378"/>
        <end position="440"/>
    </location>
</feature>
<keyword evidence="5 8" id="KW-0371">Homeobox</keyword>
<dbReference type="Proteomes" id="UP001237642">
    <property type="component" value="Unassembled WGS sequence"/>
</dbReference>
<dbReference type="Pfam" id="PF05920">
    <property type="entry name" value="Homeobox_KN"/>
    <property type="match status" value="1"/>
</dbReference>
<evidence type="ECO:0000256" key="1">
    <source>
        <dbReference type="ARBA" id="ARBA00004123"/>
    </source>
</evidence>
<dbReference type="FunFam" id="1.10.10.60:FF:000117">
    <property type="entry name" value="BEL1-like homeodomain protein 9"/>
    <property type="match status" value="1"/>
</dbReference>
<sequence length="672" mass="73468">MGTYYHGNSEIQGDGLQTLILMNPGYTNNNNNNNVGYSDTPQHQQQQPPTGNYMFLNNNSTGGNSLNHSSMSHAPPTQQFVGIPLSATASAAPQQDNNHPHHPSMVHSHHDMAGIHSYMPRLQYSLYNPVDLTAARDVTRTQQALTPGHPPTISPRSGGGGGGDDVRVHGGSSSSVSGVSNGVNGMQSVLLSSKYLKAAQELLDEVVNVGKGVKASDQLPIMPNNGNMKNGESSPGATGDGLSGGGGEGSSKRGVELTTAERQEIQLKKAKLVNMLDEVEQRYRQYHNQMQIVISWFEQAAGIGSAKTYTALALQTISKQFRCLKDAIMGQIRAASKSLGEENSLAGGKLEGSRLKFVDNQLRQQRALQQLGMIQHNAWRPQRGLPERSVSVLRAWLFEHFLHPYPKDSDKHMLAKQTGLTRSQVSNWFINARVRLWKPMVEEMYTEEIKEQEQNGSEDKTSKSEQNEEMTTKASAVSTSPTGSNIRNHSGFTLIGSSEMEEMTRGSPKKLRSTDMMHSVSGNALYMNMDSKPETNNEQMSMKFGNDQRQTRDGFTLMGSPTNYIRGFGSYPIGDIGRYGADQFTAPPYSGNGVSLTLGLPHGENLSMSGTHHQSFLSNQNIQLGRGVDISEANEFGAIDTPTSSHSATMYENMNIQNRKRFAAQLLPDFVA</sequence>
<reference evidence="12" key="1">
    <citation type="submission" date="2023-02" db="EMBL/GenBank/DDBJ databases">
        <title>Genome of toxic invasive species Heracleum sosnowskyi carries increased number of genes despite the absence of recent whole-genome duplications.</title>
        <authorList>
            <person name="Schelkunov M."/>
            <person name="Shtratnikova V."/>
            <person name="Makarenko M."/>
            <person name="Klepikova A."/>
            <person name="Omelchenko D."/>
            <person name="Novikova G."/>
            <person name="Obukhova E."/>
            <person name="Bogdanov V."/>
            <person name="Penin A."/>
            <person name="Logacheva M."/>
        </authorList>
    </citation>
    <scope>NUCLEOTIDE SEQUENCE</scope>
    <source>
        <strain evidence="12">Hsosn_3</strain>
        <tissue evidence="12">Leaf</tissue>
    </source>
</reference>
<keyword evidence="13" id="KW-1185">Reference proteome</keyword>
<dbReference type="Pfam" id="PF07526">
    <property type="entry name" value="POX"/>
    <property type="match status" value="1"/>
</dbReference>
<keyword evidence="4 8" id="KW-0238">DNA-binding</keyword>
<protein>
    <submittedName>
        <fullName evidence="12">BEL1-like homeodomain protein 1</fullName>
    </submittedName>
</protein>
<dbReference type="GO" id="GO:0003677">
    <property type="term" value="F:DNA binding"/>
    <property type="evidence" value="ECO:0007669"/>
    <property type="project" value="UniProtKB-UniRule"/>
</dbReference>
<evidence type="ECO:0000313" key="12">
    <source>
        <dbReference type="EMBL" id="KAK1389706.1"/>
    </source>
</evidence>
<comment type="caution">
    <text evidence="12">The sequence shown here is derived from an EMBL/GenBank/DDBJ whole genome shotgun (WGS) entry which is preliminary data.</text>
</comment>
<dbReference type="SMART" id="SM00389">
    <property type="entry name" value="HOX"/>
    <property type="match status" value="1"/>
</dbReference>
<dbReference type="SMART" id="SM00574">
    <property type="entry name" value="POX"/>
    <property type="match status" value="1"/>
</dbReference>
<evidence type="ECO:0000256" key="4">
    <source>
        <dbReference type="ARBA" id="ARBA00023125"/>
    </source>
</evidence>
<evidence type="ECO:0000313" key="13">
    <source>
        <dbReference type="Proteomes" id="UP001237642"/>
    </source>
</evidence>
<dbReference type="EMBL" id="JAUIZM010000004">
    <property type="protein sequence ID" value="KAK1389706.1"/>
    <property type="molecule type" value="Genomic_DNA"/>
</dbReference>
<gene>
    <name evidence="12" type="ORF">POM88_017884</name>
</gene>
<feature type="compositionally biased region" description="Low complexity" evidence="10">
    <location>
        <begin position="56"/>
        <end position="70"/>
    </location>
</feature>
<feature type="compositionally biased region" description="Basic and acidic residues" evidence="10">
    <location>
        <begin position="449"/>
        <end position="466"/>
    </location>
</feature>
<evidence type="ECO:0000256" key="8">
    <source>
        <dbReference type="PROSITE-ProRule" id="PRU00108"/>
    </source>
</evidence>
<dbReference type="Gene3D" id="1.10.10.60">
    <property type="entry name" value="Homeodomain-like"/>
    <property type="match status" value="1"/>
</dbReference>
<keyword evidence="6" id="KW-0804">Transcription</keyword>
<feature type="compositionally biased region" description="Polar residues" evidence="10">
    <location>
        <begin position="224"/>
        <end position="233"/>
    </location>
</feature>
<evidence type="ECO:0000256" key="2">
    <source>
        <dbReference type="ARBA" id="ARBA00006454"/>
    </source>
</evidence>
<name>A0AAD8IQA2_9APIA</name>
<dbReference type="InterPro" id="IPR050224">
    <property type="entry name" value="TALE_homeobox"/>
</dbReference>
<evidence type="ECO:0000256" key="9">
    <source>
        <dbReference type="SAM" id="Coils"/>
    </source>
</evidence>
<dbReference type="InterPro" id="IPR006563">
    <property type="entry name" value="POX_dom"/>
</dbReference>